<keyword evidence="3" id="KW-1185">Reference proteome</keyword>
<feature type="domain" description="Aminoglycoside phosphotransferase" evidence="1">
    <location>
        <begin position="137"/>
        <end position="385"/>
    </location>
</feature>
<evidence type="ECO:0000259" key="1">
    <source>
        <dbReference type="Pfam" id="PF01636"/>
    </source>
</evidence>
<sequence length="581" mass="66106">MRSSRRHTSLAVNSLRHAFRRAPLLIRSLATEASLQPRNPIPALPPPPPTWKLPEQIDDTVFSYTSGRWLYNEQHQLKERYTPFNVHALRDRIAEVCGAEVAEWNKKEGVFNKSFVATLRDGRQVAVRVKNPIAGPVHYTTASEVAIKDFCRTVLKLPVPRVLDWSSHADYNGIGCEYIIMDIARGVQLSTIWHTLSAGERKDVVNSLIATEKRLLNASFSHYGSLYYKQDVHPALRAPTLFADGRRATGEAEKFCIGPICSRMYWEDERASMKLDRGPWSSCEDYLDSVAAREQAWISAYAKPHIHDDPFRAICGPQLPEEHIAVLDQFRAVARHIAPRGPDKKPLRSVLWHPDLNLGNIFVDPSGNHSITSIIDWQGCWAGPAYLQMTVPSFLLCRNVEVPSGLEMPRLPSDLHEYAPTAQRILVKNHKAVVLQKLYEIRQLLPYHGTHRELRTTPVTMAGRTWKDGILPLKLALLNVAANWPKLVDPADPAPCPLRFTRGEVQGLMQQRERYVQWHDFLEYLHDSFGIQPYGWVDAASYERTKRKLERIRQGLDAQLVMELERAAPGGAWWPFQDTLP</sequence>
<dbReference type="GeneID" id="9591470"/>
<organism evidence="3">
    <name type="scientific">Schizophyllum commune (strain H4-8 / FGSC 9210)</name>
    <name type="common">Split gill fungus</name>
    <dbReference type="NCBI Taxonomy" id="578458"/>
    <lineage>
        <taxon>Eukaryota</taxon>
        <taxon>Fungi</taxon>
        <taxon>Dikarya</taxon>
        <taxon>Basidiomycota</taxon>
        <taxon>Agaricomycotina</taxon>
        <taxon>Agaricomycetes</taxon>
        <taxon>Agaricomycetidae</taxon>
        <taxon>Agaricales</taxon>
        <taxon>Schizophyllaceae</taxon>
        <taxon>Schizophyllum</taxon>
    </lineage>
</organism>
<evidence type="ECO:0000313" key="3">
    <source>
        <dbReference type="Proteomes" id="UP000007431"/>
    </source>
</evidence>
<dbReference type="RefSeq" id="XP_003030458.1">
    <property type="nucleotide sequence ID" value="XM_003030412.1"/>
</dbReference>
<dbReference type="HOGENOM" id="CLU_019189_13_1_1"/>
<dbReference type="GO" id="GO:0005739">
    <property type="term" value="C:mitochondrion"/>
    <property type="evidence" value="ECO:0007669"/>
    <property type="project" value="TreeGrafter"/>
</dbReference>
<dbReference type="eggNOG" id="ENOG502QV1E">
    <property type="taxonomic scope" value="Eukaryota"/>
</dbReference>
<dbReference type="OMA" id="GWIPQDM"/>
<dbReference type="InterPro" id="IPR002575">
    <property type="entry name" value="Aminoglycoside_PTrfase"/>
</dbReference>
<dbReference type="Pfam" id="PF01636">
    <property type="entry name" value="APH"/>
    <property type="match status" value="1"/>
</dbReference>
<proteinExistence type="predicted"/>
<dbReference type="PANTHER" id="PTHR36091">
    <property type="entry name" value="ALTERED INHERITANCE OF MITOCHONDRIA PROTEIN 9, MITOCHONDRIAL"/>
    <property type="match status" value="1"/>
</dbReference>
<evidence type="ECO:0000313" key="2">
    <source>
        <dbReference type="EMBL" id="EFI95555.1"/>
    </source>
</evidence>
<dbReference type="Gene3D" id="3.90.1200.10">
    <property type="match status" value="1"/>
</dbReference>
<gene>
    <name evidence="2" type="ORF">SCHCODRAFT_16389</name>
</gene>
<dbReference type="InParanoid" id="D8Q8Y6"/>
<dbReference type="VEuPathDB" id="FungiDB:SCHCODRAFT_02632415"/>
<dbReference type="EMBL" id="GL377308">
    <property type="protein sequence ID" value="EFI95555.1"/>
    <property type="molecule type" value="Genomic_DNA"/>
</dbReference>
<dbReference type="AlphaFoldDB" id="D8Q8Y6"/>
<name>D8Q8Y6_SCHCM</name>
<dbReference type="PANTHER" id="PTHR36091:SF2">
    <property type="entry name" value="AMINOGLYCOSIDE PHOSPHOTRANSFERASE DOMAIN-CONTAINING PROTEIN"/>
    <property type="match status" value="1"/>
</dbReference>
<dbReference type="Proteomes" id="UP000007431">
    <property type="component" value="Unassembled WGS sequence"/>
</dbReference>
<protein>
    <recommendedName>
        <fullName evidence="1">Aminoglycoside phosphotransferase domain-containing protein</fullName>
    </recommendedName>
</protein>
<dbReference type="InterPro" id="IPR011009">
    <property type="entry name" value="Kinase-like_dom_sf"/>
</dbReference>
<accession>D8Q8Y6</accession>
<dbReference type="InterPro" id="IPR051035">
    <property type="entry name" value="Mito_inheritance_9"/>
</dbReference>
<dbReference type="OrthoDB" id="2968323at2759"/>
<dbReference type="KEGG" id="scm:SCHCO_02632415"/>
<reference evidence="2 3" key="1">
    <citation type="journal article" date="2010" name="Nat. Biotechnol.">
        <title>Genome sequence of the model mushroom Schizophyllum commune.</title>
        <authorList>
            <person name="Ohm R.A."/>
            <person name="de Jong J.F."/>
            <person name="Lugones L.G."/>
            <person name="Aerts A."/>
            <person name="Kothe E."/>
            <person name="Stajich J.E."/>
            <person name="de Vries R.P."/>
            <person name="Record E."/>
            <person name="Levasseur A."/>
            <person name="Baker S.E."/>
            <person name="Bartholomew K.A."/>
            <person name="Coutinho P.M."/>
            <person name="Erdmann S."/>
            <person name="Fowler T.J."/>
            <person name="Gathman A.C."/>
            <person name="Lombard V."/>
            <person name="Henrissat B."/>
            <person name="Knabe N."/>
            <person name="Kuees U."/>
            <person name="Lilly W.W."/>
            <person name="Lindquist E."/>
            <person name="Lucas S."/>
            <person name="Magnuson J.K."/>
            <person name="Piumi F."/>
            <person name="Raudaskoski M."/>
            <person name="Salamov A."/>
            <person name="Schmutz J."/>
            <person name="Schwarze F.W.M.R."/>
            <person name="vanKuyk P.A."/>
            <person name="Horton J.S."/>
            <person name="Grigoriev I.V."/>
            <person name="Woesten H.A.B."/>
        </authorList>
    </citation>
    <scope>NUCLEOTIDE SEQUENCE [LARGE SCALE GENOMIC DNA]</scope>
    <source>
        <strain evidence="3">H4-8 / FGSC 9210</strain>
    </source>
</reference>
<dbReference type="SUPFAM" id="SSF56112">
    <property type="entry name" value="Protein kinase-like (PK-like)"/>
    <property type="match status" value="1"/>
</dbReference>
<dbReference type="STRING" id="578458.D8Q8Y6"/>